<dbReference type="InterPro" id="IPR004107">
    <property type="entry name" value="Integrase_SAM-like_N"/>
</dbReference>
<organism evidence="8 9">
    <name type="scientific">Vagococcus salmoninarum</name>
    <dbReference type="NCBI Taxonomy" id="2739"/>
    <lineage>
        <taxon>Bacteria</taxon>
        <taxon>Bacillati</taxon>
        <taxon>Bacillota</taxon>
        <taxon>Bacilli</taxon>
        <taxon>Lactobacillales</taxon>
        <taxon>Enterococcaceae</taxon>
        <taxon>Vagococcus</taxon>
    </lineage>
</organism>
<evidence type="ECO:0000313" key="9">
    <source>
        <dbReference type="Proteomes" id="UP000287239"/>
    </source>
</evidence>
<dbReference type="InterPro" id="IPR002104">
    <property type="entry name" value="Integrase_catalytic"/>
</dbReference>
<dbReference type="GO" id="GO:0003677">
    <property type="term" value="F:DNA binding"/>
    <property type="evidence" value="ECO:0007669"/>
    <property type="project" value="UniProtKB-UniRule"/>
</dbReference>
<dbReference type="Pfam" id="PF02899">
    <property type="entry name" value="Phage_int_SAM_1"/>
    <property type="match status" value="1"/>
</dbReference>
<name>A0A429ZSC0_9ENTE</name>
<evidence type="ECO:0000259" key="6">
    <source>
        <dbReference type="PROSITE" id="PS51898"/>
    </source>
</evidence>
<sequence length="270" mass="31708">MINLNDYKNYLLRKESADSTIKGYLGDLKQLNEFAKVNHHEALSFELMRDYKRYMISVMNYKTSTINHKIIVFSTFFNYLEKVNTSIRASDYKVKRVNVQNSNGREYLVEDEYNSLLMVCHHPETRMLMKLIARTGLRISEALALTKESISPIEILITNKGKTRVIGMSDDLKDELREFFIQRGETERMFSFSQTTYRNHMKKAARVCEVKEDKVYPHAFRHYFAKSFLKNSKDERALSMLQAILGHSDIKTTMLYLQFNNSELAEIMMV</sequence>
<protein>
    <recommendedName>
        <fullName evidence="10">Integrase</fullName>
    </recommendedName>
</protein>
<accession>A0A429ZSC0</accession>
<dbReference type="Pfam" id="PF00589">
    <property type="entry name" value="Phage_integrase"/>
    <property type="match status" value="1"/>
</dbReference>
<dbReference type="GO" id="GO:0015074">
    <property type="term" value="P:DNA integration"/>
    <property type="evidence" value="ECO:0007669"/>
    <property type="project" value="UniProtKB-KW"/>
</dbReference>
<reference evidence="8 9" key="1">
    <citation type="submission" date="2017-05" db="EMBL/GenBank/DDBJ databases">
        <title>Vagococcus spp. assemblies.</title>
        <authorList>
            <person name="Gulvik C.A."/>
        </authorList>
    </citation>
    <scope>NUCLEOTIDE SEQUENCE [LARGE SCALE GENOMIC DNA]</scope>
    <source>
        <strain evidence="8 9">NCFB 2777</strain>
    </source>
</reference>
<dbReference type="PROSITE" id="PS51898">
    <property type="entry name" value="TYR_RECOMBINASE"/>
    <property type="match status" value="1"/>
</dbReference>
<dbReference type="InterPro" id="IPR044068">
    <property type="entry name" value="CB"/>
</dbReference>
<dbReference type="Gene3D" id="1.10.443.10">
    <property type="entry name" value="Intergrase catalytic core"/>
    <property type="match status" value="1"/>
</dbReference>
<dbReference type="RefSeq" id="WP_126778914.1">
    <property type="nucleotide sequence ID" value="NZ_NGJU01000006.1"/>
</dbReference>
<evidence type="ECO:0000313" key="8">
    <source>
        <dbReference type="EMBL" id="RST96634.1"/>
    </source>
</evidence>
<dbReference type="PANTHER" id="PTHR30349:SF64">
    <property type="entry name" value="PROPHAGE INTEGRASE INTD-RELATED"/>
    <property type="match status" value="1"/>
</dbReference>
<dbReference type="Proteomes" id="UP000287239">
    <property type="component" value="Unassembled WGS sequence"/>
</dbReference>
<dbReference type="PANTHER" id="PTHR30349">
    <property type="entry name" value="PHAGE INTEGRASE-RELATED"/>
    <property type="match status" value="1"/>
</dbReference>
<proteinExistence type="inferred from homology"/>
<evidence type="ECO:0008006" key="10">
    <source>
        <dbReference type="Google" id="ProtNLM"/>
    </source>
</evidence>
<evidence type="ECO:0000256" key="1">
    <source>
        <dbReference type="ARBA" id="ARBA00008857"/>
    </source>
</evidence>
<feature type="domain" description="Tyr recombinase" evidence="6">
    <location>
        <begin position="103"/>
        <end position="269"/>
    </location>
</feature>
<dbReference type="GeneID" id="98567764"/>
<dbReference type="PROSITE" id="PS51900">
    <property type="entry name" value="CB"/>
    <property type="match status" value="1"/>
</dbReference>
<dbReference type="InterPro" id="IPR011010">
    <property type="entry name" value="DNA_brk_join_enz"/>
</dbReference>
<gene>
    <name evidence="8" type="ORF">CBF35_05220</name>
</gene>
<dbReference type="InterPro" id="IPR050090">
    <property type="entry name" value="Tyrosine_recombinase_XerCD"/>
</dbReference>
<dbReference type="InterPro" id="IPR010998">
    <property type="entry name" value="Integrase_recombinase_N"/>
</dbReference>
<keyword evidence="2" id="KW-0229">DNA integration</keyword>
<evidence type="ECO:0000256" key="5">
    <source>
        <dbReference type="PROSITE-ProRule" id="PRU01248"/>
    </source>
</evidence>
<evidence type="ECO:0000256" key="3">
    <source>
        <dbReference type="ARBA" id="ARBA00023125"/>
    </source>
</evidence>
<dbReference type="CDD" id="cd00397">
    <property type="entry name" value="DNA_BRE_C"/>
    <property type="match status" value="1"/>
</dbReference>
<keyword evidence="9" id="KW-1185">Reference proteome</keyword>
<keyword evidence="3 5" id="KW-0238">DNA-binding</keyword>
<dbReference type="OrthoDB" id="107900at2"/>
<keyword evidence="4" id="KW-0233">DNA recombination</keyword>
<dbReference type="Gene3D" id="1.10.150.130">
    <property type="match status" value="1"/>
</dbReference>
<evidence type="ECO:0000256" key="2">
    <source>
        <dbReference type="ARBA" id="ARBA00022908"/>
    </source>
</evidence>
<dbReference type="GO" id="GO:0006310">
    <property type="term" value="P:DNA recombination"/>
    <property type="evidence" value="ECO:0007669"/>
    <property type="project" value="UniProtKB-KW"/>
</dbReference>
<comment type="caution">
    <text evidence="8">The sequence shown here is derived from an EMBL/GenBank/DDBJ whole genome shotgun (WGS) entry which is preliminary data.</text>
</comment>
<dbReference type="EMBL" id="NGJU01000006">
    <property type="protein sequence ID" value="RST96634.1"/>
    <property type="molecule type" value="Genomic_DNA"/>
</dbReference>
<evidence type="ECO:0000256" key="4">
    <source>
        <dbReference type="ARBA" id="ARBA00023172"/>
    </source>
</evidence>
<feature type="domain" description="Core-binding (CB)" evidence="7">
    <location>
        <begin position="1"/>
        <end position="81"/>
    </location>
</feature>
<dbReference type="SUPFAM" id="SSF56349">
    <property type="entry name" value="DNA breaking-rejoining enzymes"/>
    <property type="match status" value="1"/>
</dbReference>
<comment type="similarity">
    <text evidence="1">Belongs to the 'phage' integrase family.</text>
</comment>
<dbReference type="InterPro" id="IPR013762">
    <property type="entry name" value="Integrase-like_cat_sf"/>
</dbReference>
<evidence type="ECO:0000259" key="7">
    <source>
        <dbReference type="PROSITE" id="PS51900"/>
    </source>
</evidence>
<dbReference type="AlphaFoldDB" id="A0A429ZSC0"/>